<dbReference type="AlphaFoldDB" id="A0A2M7X9V1"/>
<protein>
    <recommendedName>
        <fullName evidence="4">Aminoacyl-tRNA synthetase class II (D/K/N) domain-containing protein</fullName>
    </recommendedName>
</protein>
<keyword evidence="1" id="KW-0436">Ligase</keyword>
<dbReference type="GO" id="GO:0005524">
    <property type="term" value="F:ATP binding"/>
    <property type="evidence" value="ECO:0007669"/>
    <property type="project" value="InterPro"/>
</dbReference>
<name>A0A2M7X9V1_9BACT</name>
<dbReference type="GO" id="GO:0000049">
    <property type="term" value="F:tRNA binding"/>
    <property type="evidence" value="ECO:0007669"/>
    <property type="project" value="TreeGrafter"/>
</dbReference>
<gene>
    <name evidence="5" type="ORF">CO176_00880</name>
</gene>
<dbReference type="PANTHER" id="PTHR42918">
    <property type="entry name" value="LYSYL-TRNA SYNTHETASE"/>
    <property type="match status" value="1"/>
</dbReference>
<evidence type="ECO:0000313" key="5">
    <source>
        <dbReference type="EMBL" id="PJA42930.1"/>
    </source>
</evidence>
<dbReference type="GO" id="GO:0005829">
    <property type="term" value="C:cytosol"/>
    <property type="evidence" value="ECO:0007669"/>
    <property type="project" value="TreeGrafter"/>
</dbReference>
<accession>A0A2M7X9V1</accession>
<dbReference type="Proteomes" id="UP000230484">
    <property type="component" value="Unassembled WGS sequence"/>
</dbReference>
<dbReference type="InterPro" id="IPR045864">
    <property type="entry name" value="aa-tRNA-synth_II/BPL/LPL"/>
</dbReference>
<evidence type="ECO:0000256" key="1">
    <source>
        <dbReference type="ARBA" id="ARBA00022598"/>
    </source>
</evidence>
<keyword evidence="2" id="KW-0547">Nucleotide-binding</keyword>
<organism evidence="5 6">
    <name type="scientific">Candidatus Woesebacteria bacterium CG_4_9_14_3_um_filter_39_10</name>
    <dbReference type="NCBI Taxonomy" id="1975056"/>
    <lineage>
        <taxon>Bacteria</taxon>
        <taxon>Candidatus Woeseibacteriota</taxon>
    </lineage>
</organism>
<dbReference type="GO" id="GO:0004824">
    <property type="term" value="F:lysine-tRNA ligase activity"/>
    <property type="evidence" value="ECO:0007669"/>
    <property type="project" value="TreeGrafter"/>
</dbReference>
<dbReference type="Pfam" id="PF00152">
    <property type="entry name" value="tRNA-synt_2"/>
    <property type="match status" value="1"/>
</dbReference>
<feature type="domain" description="Aminoacyl-tRNA synthetase class II (D/K/N)" evidence="4">
    <location>
        <begin position="6"/>
        <end position="102"/>
    </location>
</feature>
<evidence type="ECO:0000256" key="2">
    <source>
        <dbReference type="ARBA" id="ARBA00022741"/>
    </source>
</evidence>
<dbReference type="SUPFAM" id="SSF55681">
    <property type="entry name" value="Class II aaRS and biotin synthetases"/>
    <property type="match status" value="1"/>
</dbReference>
<reference evidence="6" key="1">
    <citation type="submission" date="2017-09" db="EMBL/GenBank/DDBJ databases">
        <title>Depth-based differentiation of microbial function through sediment-hosted aquifers and enrichment of novel symbionts in the deep terrestrial subsurface.</title>
        <authorList>
            <person name="Probst A.J."/>
            <person name="Ladd B."/>
            <person name="Jarett J.K."/>
            <person name="Geller-Mcgrath D.E."/>
            <person name="Sieber C.M.K."/>
            <person name="Emerson J.B."/>
            <person name="Anantharaman K."/>
            <person name="Thomas B.C."/>
            <person name="Malmstrom R."/>
            <person name="Stieglmeier M."/>
            <person name="Klingl A."/>
            <person name="Woyke T."/>
            <person name="Ryan C.M."/>
            <person name="Banfield J.F."/>
        </authorList>
    </citation>
    <scope>NUCLEOTIDE SEQUENCE [LARGE SCALE GENOMIC DNA]</scope>
</reference>
<comment type="caution">
    <text evidence="5">The sequence shown here is derived from an EMBL/GenBank/DDBJ whole genome shotgun (WGS) entry which is preliminary data.</text>
</comment>
<dbReference type="InterPro" id="IPR004364">
    <property type="entry name" value="Aa-tRNA-synt_II"/>
</dbReference>
<dbReference type="EMBL" id="PFWW01000018">
    <property type="protein sequence ID" value="PJA42930.1"/>
    <property type="molecule type" value="Genomic_DNA"/>
</dbReference>
<sequence>ALARRKKSDPRFAERFEIFLAGVELGNCFSELTDAKEQRERFEKDRALRRTQGKTNYPIDEDLLDALKEGIPEVSGIAVGVDRLVMLAADASSISDIIFFPGSELFEL</sequence>
<dbReference type="PANTHER" id="PTHR42918:SF6">
    <property type="entry name" value="ELONGATION FACTOR P--(R)-BETA-LYSINE LIGASE"/>
    <property type="match status" value="1"/>
</dbReference>
<evidence type="ECO:0000259" key="4">
    <source>
        <dbReference type="Pfam" id="PF00152"/>
    </source>
</evidence>
<evidence type="ECO:0000256" key="3">
    <source>
        <dbReference type="ARBA" id="ARBA00022840"/>
    </source>
</evidence>
<evidence type="ECO:0000313" key="6">
    <source>
        <dbReference type="Proteomes" id="UP000230484"/>
    </source>
</evidence>
<dbReference type="Gene3D" id="3.30.930.10">
    <property type="entry name" value="Bira Bifunctional Protein, Domain 2"/>
    <property type="match status" value="1"/>
</dbReference>
<proteinExistence type="predicted"/>
<dbReference type="GO" id="GO:0006430">
    <property type="term" value="P:lysyl-tRNA aminoacylation"/>
    <property type="evidence" value="ECO:0007669"/>
    <property type="project" value="TreeGrafter"/>
</dbReference>
<keyword evidence="3" id="KW-0067">ATP-binding</keyword>
<feature type="non-terminal residue" evidence="5">
    <location>
        <position position="1"/>
    </location>
</feature>